<dbReference type="Pfam" id="PF03816">
    <property type="entry name" value="LytR_cpsA_psr"/>
    <property type="match status" value="1"/>
</dbReference>
<sequence>MAGRLITLLQLLLSVVLAVVVFNSGWLPAKYMAVMFGLLILLFAVCFGLQYVKNKIHIVGIVLSVLISAATAAGIFYIMQAAQLMKDVGGATYKTDNMIVVVKKDDPAANLLAAKNYRFGVQTSVDQENNGKMIEDVQKVIGRDMKLEEYDTLQEEAEALLKGRIDAAIYNEAFAGILDDAIEDYSSEIRILYQYGIDTPVEADEADIETPFNIYISGIDVSGPITTNSRSDVNIIMTVNPSTKKILLTTTPRDYYVPIPDISGEQRDKLTHAGIYGVDVSMNTLERIYGIDISYYARVNFTSLITIVDALGGIDVNSDYEFTAMGSSFKKGVNHLDGDEALAFSRERYSFESGDNQRGKNQEAVLTAILQKAMSPAILTSANEILKNISNCVETNMTQDEMSRMINMQISDGTSWTIESTAATGKGDEQICYSSGEQLLYVMWPDESSVRQIKDRMNSIAEEK</sequence>
<dbReference type="eggNOG" id="COG1316">
    <property type="taxonomic scope" value="Bacteria"/>
</dbReference>
<dbReference type="SUPFAM" id="SSF53850">
    <property type="entry name" value="Periplasmic binding protein-like II"/>
    <property type="match status" value="1"/>
</dbReference>
<accession>C0C0F6</accession>
<evidence type="ECO:0000256" key="2">
    <source>
        <dbReference type="SAM" id="Phobius"/>
    </source>
</evidence>
<reference evidence="4" key="1">
    <citation type="submission" date="2009-02" db="EMBL/GenBank/DDBJ databases">
        <authorList>
            <person name="Fulton L."/>
            <person name="Clifton S."/>
            <person name="Fulton B."/>
            <person name="Xu J."/>
            <person name="Minx P."/>
            <person name="Pepin K.H."/>
            <person name="Johnson M."/>
            <person name="Bhonagiri V."/>
            <person name="Nash W.E."/>
            <person name="Mardis E.R."/>
            <person name="Wilson R.K."/>
        </authorList>
    </citation>
    <scope>NUCLEOTIDE SEQUENCE [LARGE SCALE GENOMIC DNA]</scope>
    <source>
        <strain evidence="4">DSM 15053</strain>
    </source>
</reference>
<dbReference type="Gene3D" id="3.40.190.10">
    <property type="entry name" value="Periplasmic binding protein-like II"/>
    <property type="match status" value="1"/>
</dbReference>
<dbReference type="InterPro" id="IPR004474">
    <property type="entry name" value="LytR_CpsA_psr"/>
</dbReference>
<dbReference type="Gene3D" id="3.40.630.190">
    <property type="entry name" value="LCP protein"/>
    <property type="match status" value="1"/>
</dbReference>
<keyword evidence="2" id="KW-1133">Transmembrane helix</keyword>
<dbReference type="STRING" id="553973.CLOHYLEM_05551"/>
<dbReference type="PANTHER" id="PTHR33392:SF6">
    <property type="entry name" value="POLYISOPRENYL-TEICHOIC ACID--PEPTIDOGLYCAN TEICHOIC ACID TRANSFERASE TAGU"/>
    <property type="match status" value="1"/>
</dbReference>
<dbReference type="AlphaFoldDB" id="C0C0F6"/>
<proteinExistence type="inferred from homology"/>
<keyword evidence="5" id="KW-1185">Reference proteome</keyword>
<keyword evidence="2" id="KW-0472">Membrane</keyword>
<evidence type="ECO:0000259" key="3">
    <source>
        <dbReference type="Pfam" id="PF03816"/>
    </source>
</evidence>
<name>C0C0F6_9FIRM</name>
<reference evidence="4" key="2">
    <citation type="submission" date="2013-06" db="EMBL/GenBank/DDBJ databases">
        <title>Draft genome sequence of Clostridium hylemonae (DSM 15053).</title>
        <authorList>
            <person name="Sudarsanam P."/>
            <person name="Ley R."/>
            <person name="Guruge J."/>
            <person name="Turnbaugh P.J."/>
            <person name="Mahowald M."/>
            <person name="Liep D."/>
            <person name="Gordon J."/>
        </authorList>
    </citation>
    <scope>NUCLEOTIDE SEQUENCE</scope>
    <source>
        <strain evidence="4">DSM 15053</strain>
    </source>
</reference>
<evidence type="ECO:0000313" key="4">
    <source>
        <dbReference type="EMBL" id="EEG74293.1"/>
    </source>
</evidence>
<dbReference type="InterPro" id="IPR050922">
    <property type="entry name" value="LytR/CpsA/Psr_CW_biosynth"/>
</dbReference>
<dbReference type="HOGENOM" id="CLU_016455_9_2_9"/>
<dbReference type="Proteomes" id="UP000004893">
    <property type="component" value="Unassembled WGS sequence"/>
</dbReference>
<comment type="similarity">
    <text evidence="1">Belongs to the LytR/CpsA/Psr (LCP) family.</text>
</comment>
<gene>
    <name evidence="4" type="ORF">CLOHYLEM_05551</name>
</gene>
<protein>
    <submittedName>
        <fullName evidence="4">Viral phosphatase</fullName>
    </submittedName>
</protein>
<feature type="transmembrane region" description="Helical" evidence="2">
    <location>
        <begin position="56"/>
        <end position="79"/>
    </location>
</feature>
<comment type="caution">
    <text evidence="4">The sequence shown here is derived from an EMBL/GenBank/DDBJ whole genome shotgun (WGS) entry which is preliminary data.</text>
</comment>
<evidence type="ECO:0000313" key="5">
    <source>
        <dbReference type="Proteomes" id="UP000004893"/>
    </source>
</evidence>
<feature type="transmembrane region" description="Helical" evidence="2">
    <location>
        <begin position="28"/>
        <end position="49"/>
    </location>
</feature>
<dbReference type="NCBIfam" id="TIGR00350">
    <property type="entry name" value="lytR_cpsA_psr"/>
    <property type="match status" value="1"/>
</dbReference>
<dbReference type="PANTHER" id="PTHR33392">
    <property type="entry name" value="POLYISOPRENYL-TEICHOIC ACID--PEPTIDOGLYCAN TEICHOIC ACID TRANSFERASE TAGU"/>
    <property type="match status" value="1"/>
</dbReference>
<keyword evidence="2" id="KW-0812">Transmembrane</keyword>
<feature type="domain" description="Cell envelope-related transcriptional attenuator" evidence="3">
    <location>
        <begin position="230"/>
        <end position="374"/>
    </location>
</feature>
<organism evidence="4 5">
    <name type="scientific">[Clostridium] hylemonae DSM 15053</name>
    <dbReference type="NCBI Taxonomy" id="553973"/>
    <lineage>
        <taxon>Bacteria</taxon>
        <taxon>Bacillati</taxon>
        <taxon>Bacillota</taxon>
        <taxon>Clostridia</taxon>
        <taxon>Lachnospirales</taxon>
        <taxon>Lachnospiraceae</taxon>
    </lineage>
</organism>
<dbReference type="EMBL" id="ABYI02000020">
    <property type="protein sequence ID" value="EEG74293.1"/>
    <property type="molecule type" value="Genomic_DNA"/>
</dbReference>
<evidence type="ECO:0000256" key="1">
    <source>
        <dbReference type="ARBA" id="ARBA00006068"/>
    </source>
</evidence>